<evidence type="ECO:0000256" key="4">
    <source>
        <dbReference type="SAM" id="MobiDB-lite"/>
    </source>
</evidence>
<evidence type="ECO:0000313" key="7">
    <source>
        <dbReference type="Proteomes" id="UP001480595"/>
    </source>
</evidence>
<dbReference type="InterPro" id="IPR036864">
    <property type="entry name" value="Zn2-C6_fun-type_DNA-bd_sf"/>
</dbReference>
<proteinExistence type="predicted"/>
<comment type="subcellular location">
    <subcellularLocation>
        <location evidence="1">Nucleus</location>
    </subcellularLocation>
</comment>
<evidence type="ECO:0000259" key="5">
    <source>
        <dbReference type="PROSITE" id="PS50048"/>
    </source>
</evidence>
<name>A0ABR1TN69_9PEZI</name>
<gene>
    <name evidence="6" type="ORF">PG994_009846</name>
</gene>
<evidence type="ECO:0000256" key="2">
    <source>
        <dbReference type="ARBA" id="ARBA00022723"/>
    </source>
</evidence>
<dbReference type="Pfam" id="PF00172">
    <property type="entry name" value="Zn_clus"/>
    <property type="match status" value="1"/>
</dbReference>
<evidence type="ECO:0000256" key="3">
    <source>
        <dbReference type="ARBA" id="ARBA00023242"/>
    </source>
</evidence>
<dbReference type="RefSeq" id="XP_066710365.1">
    <property type="nucleotide sequence ID" value="XM_066861255.1"/>
</dbReference>
<evidence type="ECO:0000256" key="1">
    <source>
        <dbReference type="ARBA" id="ARBA00004123"/>
    </source>
</evidence>
<dbReference type="EMBL" id="JAQQWL010000011">
    <property type="protein sequence ID" value="KAK8048116.1"/>
    <property type="molecule type" value="Genomic_DNA"/>
</dbReference>
<comment type="caution">
    <text evidence="6">The sequence shown here is derived from an EMBL/GenBank/DDBJ whole genome shotgun (WGS) entry which is preliminary data.</text>
</comment>
<reference evidence="6 7" key="1">
    <citation type="submission" date="2023-01" db="EMBL/GenBank/DDBJ databases">
        <title>Analysis of 21 Apiospora genomes using comparative genomics revels a genus with tremendous synthesis potential of carbohydrate active enzymes and secondary metabolites.</title>
        <authorList>
            <person name="Sorensen T."/>
        </authorList>
    </citation>
    <scope>NUCLEOTIDE SEQUENCE [LARGE SCALE GENOMIC DNA]</scope>
    <source>
        <strain evidence="6 7">CBS 135458</strain>
    </source>
</reference>
<feature type="region of interest" description="Disordered" evidence="4">
    <location>
        <begin position="105"/>
        <end position="133"/>
    </location>
</feature>
<evidence type="ECO:0000313" key="6">
    <source>
        <dbReference type="EMBL" id="KAK8048116.1"/>
    </source>
</evidence>
<dbReference type="InterPro" id="IPR001138">
    <property type="entry name" value="Zn2Cys6_DnaBD"/>
</dbReference>
<dbReference type="SMART" id="SM00066">
    <property type="entry name" value="GAL4"/>
    <property type="match status" value="1"/>
</dbReference>
<dbReference type="SUPFAM" id="SSF57701">
    <property type="entry name" value="Zn2/Cys6 DNA-binding domain"/>
    <property type="match status" value="1"/>
</dbReference>
<keyword evidence="3" id="KW-0539">Nucleus</keyword>
<protein>
    <submittedName>
        <fullName evidence="6">Zn(II)2Cys6 transcription factor</fullName>
    </submittedName>
</protein>
<organism evidence="6 7">
    <name type="scientific">Apiospora phragmitis</name>
    <dbReference type="NCBI Taxonomy" id="2905665"/>
    <lineage>
        <taxon>Eukaryota</taxon>
        <taxon>Fungi</taxon>
        <taxon>Dikarya</taxon>
        <taxon>Ascomycota</taxon>
        <taxon>Pezizomycotina</taxon>
        <taxon>Sordariomycetes</taxon>
        <taxon>Xylariomycetidae</taxon>
        <taxon>Amphisphaeriales</taxon>
        <taxon>Apiosporaceae</taxon>
        <taxon>Apiospora</taxon>
    </lineage>
</organism>
<feature type="compositionally biased region" description="Basic and acidic residues" evidence="4">
    <location>
        <begin position="686"/>
        <end position="695"/>
    </location>
</feature>
<dbReference type="PANTHER" id="PTHR31001">
    <property type="entry name" value="UNCHARACTERIZED TRANSCRIPTIONAL REGULATORY PROTEIN"/>
    <property type="match status" value="1"/>
</dbReference>
<dbReference type="CDD" id="cd12148">
    <property type="entry name" value="fungal_TF_MHR"/>
    <property type="match status" value="1"/>
</dbReference>
<feature type="domain" description="Zn(2)-C6 fungal-type" evidence="5">
    <location>
        <begin position="20"/>
        <end position="49"/>
    </location>
</feature>
<accession>A0ABR1TN69</accession>
<keyword evidence="2" id="KW-0479">Metal-binding</keyword>
<dbReference type="Gene3D" id="4.10.240.10">
    <property type="entry name" value="Zn(2)-C6 fungal-type DNA-binding domain"/>
    <property type="match status" value="1"/>
</dbReference>
<dbReference type="PANTHER" id="PTHR31001:SF90">
    <property type="entry name" value="CENTROMERE DNA-BINDING PROTEIN COMPLEX CBF3 SUBUNIT B"/>
    <property type="match status" value="1"/>
</dbReference>
<dbReference type="GeneID" id="92094318"/>
<dbReference type="CDD" id="cd00067">
    <property type="entry name" value="GAL4"/>
    <property type="match status" value="1"/>
</dbReference>
<sequence>MKRKAESGATQPSRRQPQVSCDSCRRKKLKCDRGQPCGSCRTRGIACTNPSSTSGTRDDVSGVAAVHPLGVAAVAESDVSIKSLLARVSVLEQTVYRSAAVPTAVYPPAQPTPAASNESSYNTPSPHSVLDNERRQEAKFLDSAIDRSKWVDEAGAQTMMNFRIAASPTQHQSVASADSSQSVSKDCTFKYQVPGGGSHAGQQGPTWLMSRKEALSLFHDFVDNAYHLLHILHMDAMRLLINRFYDQIESDQTASVDPAHAALILGIGSTTAFFWDARVPCQHTFESEKEAHQASLTWRLSALDLLGVVQQSGMASLEAAQAYAIIAYLYFNVDGQSAQFRFLHACSVAACREIYIHLVDSPFSDSVDDVATREVQRRLWWHVTSTDWMLGHGGGPLDGTYTIHPRHMSVAKPRNLNDSDLALAVDGLTHSPEVPTQMSCFLQRLQLAEICRAVVDGYLPGQAEISDYGQVLALDQLFEQLLVTSPPCLALHAPVPPGAPRLLCLQRATIHLGFHSRRARLHRPFLMRKDAHGRPRDAKYHRSREICIQSARTVLYISMALLEKSLSVPPDPEQRMPHILNHANHEQCPGSPVHRLGIVINHLFTACAVLALDSSVRMNRTGEQTNQAADSDVQDALTCACRLLAAAGKESPVAADLVRGLTGMLGRYRIKIKGAEKWSEGSGSEPQDHDPETHAARGQTPSTGVEQPVEDRQLLGGDMGAGISTQPVENDGAVENFGLDHLWDDFLGSELMSEDWEQIVMGLDSFYNTTQFG</sequence>
<dbReference type="Pfam" id="PF04082">
    <property type="entry name" value="Fungal_trans"/>
    <property type="match status" value="1"/>
</dbReference>
<dbReference type="InterPro" id="IPR007219">
    <property type="entry name" value="XnlR_reg_dom"/>
</dbReference>
<feature type="region of interest" description="Disordered" evidence="4">
    <location>
        <begin position="676"/>
        <end position="707"/>
    </location>
</feature>
<keyword evidence="7" id="KW-1185">Reference proteome</keyword>
<dbReference type="PROSITE" id="PS00463">
    <property type="entry name" value="ZN2_CY6_FUNGAL_1"/>
    <property type="match status" value="1"/>
</dbReference>
<dbReference type="PROSITE" id="PS50048">
    <property type="entry name" value="ZN2_CY6_FUNGAL_2"/>
    <property type="match status" value="1"/>
</dbReference>
<dbReference type="InterPro" id="IPR050613">
    <property type="entry name" value="Sec_Metabolite_Reg"/>
</dbReference>
<dbReference type="Proteomes" id="UP001480595">
    <property type="component" value="Unassembled WGS sequence"/>
</dbReference>
<feature type="compositionally biased region" description="Polar residues" evidence="4">
    <location>
        <begin position="113"/>
        <end position="126"/>
    </location>
</feature>